<protein>
    <submittedName>
        <fullName evidence="2">Uncharacterized protein</fullName>
    </submittedName>
</protein>
<keyword evidence="1" id="KW-1133">Transmembrane helix</keyword>
<proteinExistence type="predicted"/>
<feature type="transmembrane region" description="Helical" evidence="1">
    <location>
        <begin position="6"/>
        <end position="26"/>
    </location>
</feature>
<reference evidence="2 3" key="1">
    <citation type="submission" date="2018-03" db="EMBL/GenBank/DDBJ databases">
        <title>Ahniella affigens gen. nov., sp. nov., a gammaproteobacterium isolated from sandy soil near a stream.</title>
        <authorList>
            <person name="Ko Y."/>
            <person name="Kim J.-H."/>
        </authorList>
    </citation>
    <scope>NUCLEOTIDE SEQUENCE [LARGE SCALE GENOMIC DNA]</scope>
    <source>
        <strain evidence="2 3">D13</strain>
    </source>
</reference>
<dbReference type="EMBL" id="CP027860">
    <property type="protein sequence ID" value="AVP96285.1"/>
    <property type="molecule type" value="Genomic_DNA"/>
</dbReference>
<dbReference type="KEGG" id="xba:C7S18_03370"/>
<keyword evidence="3" id="KW-1185">Reference proteome</keyword>
<accession>A0A2P1PN91</accession>
<dbReference type="Proteomes" id="UP000241074">
    <property type="component" value="Chromosome"/>
</dbReference>
<evidence type="ECO:0000313" key="2">
    <source>
        <dbReference type="EMBL" id="AVP96285.1"/>
    </source>
</evidence>
<keyword evidence="1" id="KW-0812">Transmembrane</keyword>
<dbReference type="AlphaFoldDB" id="A0A2P1PN91"/>
<keyword evidence="1" id="KW-0472">Membrane</keyword>
<evidence type="ECO:0000313" key="3">
    <source>
        <dbReference type="Proteomes" id="UP000241074"/>
    </source>
</evidence>
<reference evidence="2 3" key="2">
    <citation type="submission" date="2018-03" db="EMBL/GenBank/DDBJ databases">
        <authorList>
            <person name="Keele B.F."/>
        </authorList>
    </citation>
    <scope>NUCLEOTIDE SEQUENCE [LARGE SCALE GENOMIC DNA]</scope>
    <source>
        <strain evidence="2 3">D13</strain>
    </source>
</reference>
<organism evidence="2 3">
    <name type="scientific">Ahniella affigens</name>
    <dbReference type="NCBI Taxonomy" id="2021234"/>
    <lineage>
        <taxon>Bacteria</taxon>
        <taxon>Pseudomonadati</taxon>
        <taxon>Pseudomonadota</taxon>
        <taxon>Gammaproteobacteria</taxon>
        <taxon>Lysobacterales</taxon>
        <taxon>Rhodanobacteraceae</taxon>
        <taxon>Ahniella</taxon>
    </lineage>
</organism>
<evidence type="ECO:0000256" key="1">
    <source>
        <dbReference type="SAM" id="Phobius"/>
    </source>
</evidence>
<sequence>MLTFLKILLAVFITIIILIALVFYWLKRKFGRFVKNAMQMAALLPRMPMRVRLQPMTRFDAEDAGLDETATAQLTTYQEDLQRLGFSQTGLFESERGSLLAYRHPDRPVLVLLCAEASQCTLETLALSREPKAYWQRHDNDPQTLELSHLSLQVGPLSDVASAVGAAEARQSDLRPLGPEHVVSLYERVAAMEADHFLAEKPSSQWIRQRVGKDKAAGLDAAKWAELEQSVEQQWYGALQSALNDEARRQLGWSQETWDRLSQHLALVHRYFKAGEISSWFNEEPLTERLVQQLQQQQLTDRQVFDEVNQRVDAPNKLVRVAQLKAPIPADVYLPERFLEFAKQIDAALIP</sequence>
<gene>
    <name evidence="2" type="ORF">C7S18_03370</name>
</gene>
<name>A0A2P1PN91_9GAMM</name>
<dbReference type="RefSeq" id="WP_106890214.1">
    <property type="nucleotide sequence ID" value="NZ_CP027860.1"/>
</dbReference>